<protein>
    <submittedName>
        <fullName evidence="2">Uncharacterized protein</fullName>
    </submittedName>
</protein>
<evidence type="ECO:0000313" key="3">
    <source>
        <dbReference type="Proteomes" id="UP000807115"/>
    </source>
</evidence>
<name>A0A921QWF9_SORBI</name>
<sequence length="385" mass="40381">MVKKMMMIVGKKILVEPLKKLHYSPSLWYKSSVKAISSDLVRTEAEQVSLDTTGRNCNHGDSCAQNATTEHSAGPLSTKVCGALPTDMVPKGSDYPSPTGVPETSSSAGAKCLGSQGMEGEGRDSPMQNMSLGNSVAQPARYQDPNVTRMPPIICDDPLRISPGISAFPGVKVCNSAPTIIGPPACASLAPTNASKTHEILVPGSTPSPKGRESVVPILVLGNSESAGIKRLNSTPRMTPEGQEFLSRGIASQSPVLHPVKRPGASSSAARPPIYPPGRGKSPSMSTGVRDSLSLSITPKRRDPPVSTAEPKQQGSPAADSTPTSNRPPQAMDAATKVHNAPTPITRERKGQAVAQNKLPRTGLDGCSHVETLIALSTPREKGER</sequence>
<dbReference type="EMBL" id="CM027685">
    <property type="protein sequence ID" value="KAG0528060.1"/>
    <property type="molecule type" value="Genomic_DNA"/>
</dbReference>
<feature type="compositionally biased region" description="Polar residues" evidence="1">
    <location>
        <begin position="310"/>
        <end position="328"/>
    </location>
</feature>
<dbReference type="Proteomes" id="UP000807115">
    <property type="component" value="Chromosome 6"/>
</dbReference>
<feature type="region of interest" description="Disordered" evidence="1">
    <location>
        <begin position="251"/>
        <end position="362"/>
    </location>
</feature>
<evidence type="ECO:0000256" key="1">
    <source>
        <dbReference type="SAM" id="MobiDB-lite"/>
    </source>
</evidence>
<reference evidence="2" key="1">
    <citation type="journal article" date="2019" name="BMC Genomics">
        <title>A new reference genome for Sorghum bicolor reveals high levels of sequence similarity between sweet and grain genotypes: implications for the genetics of sugar metabolism.</title>
        <authorList>
            <person name="Cooper E.A."/>
            <person name="Brenton Z.W."/>
            <person name="Flinn B.S."/>
            <person name="Jenkins J."/>
            <person name="Shu S."/>
            <person name="Flowers D."/>
            <person name="Luo F."/>
            <person name="Wang Y."/>
            <person name="Xia P."/>
            <person name="Barry K."/>
            <person name="Daum C."/>
            <person name="Lipzen A."/>
            <person name="Yoshinaga Y."/>
            <person name="Schmutz J."/>
            <person name="Saski C."/>
            <person name="Vermerris W."/>
            <person name="Kresovich S."/>
        </authorList>
    </citation>
    <scope>NUCLEOTIDE SEQUENCE</scope>
</reference>
<feature type="region of interest" description="Disordered" evidence="1">
    <location>
        <begin position="91"/>
        <end position="132"/>
    </location>
</feature>
<reference evidence="2" key="2">
    <citation type="submission" date="2020-10" db="EMBL/GenBank/DDBJ databases">
        <authorList>
            <person name="Cooper E.A."/>
            <person name="Brenton Z.W."/>
            <person name="Flinn B.S."/>
            <person name="Jenkins J."/>
            <person name="Shu S."/>
            <person name="Flowers D."/>
            <person name="Luo F."/>
            <person name="Wang Y."/>
            <person name="Xia P."/>
            <person name="Barry K."/>
            <person name="Daum C."/>
            <person name="Lipzen A."/>
            <person name="Yoshinaga Y."/>
            <person name="Schmutz J."/>
            <person name="Saski C."/>
            <person name="Vermerris W."/>
            <person name="Kresovich S."/>
        </authorList>
    </citation>
    <scope>NUCLEOTIDE SEQUENCE</scope>
</reference>
<comment type="caution">
    <text evidence="2">The sequence shown here is derived from an EMBL/GenBank/DDBJ whole genome shotgun (WGS) entry which is preliminary data.</text>
</comment>
<evidence type="ECO:0000313" key="2">
    <source>
        <dbReference type="EMBL" id="KAG0528060.1"/>
    </source>
</evidence>
<proteinExistence type="predicted"/>
<accession>A0A921QWF9</accession>
<gene>
    <name evidence="2" type="ORF">BDA96_06G286200</name>
</gene>
<feature type="compositionally biased region" description="Polar residues" evidence="1">
    <location>
        <begin position="283"/>
        <end position="297"/>
    </location>
</feature>
<organism evidence="2 3">
    <name type="scientific">Sorghum bicolor</name>
    <name type="common">Sorghum</name>
    <name type="synonym">Sorghum vulgare</name>
    <dbReference type="NCBI Taxonomy" id="4558"/>
    <lineage>
        <taxon>Eukaryota</taxon>
        <taxon>Viridiplantae</taxon>
        <taxon>Streptophyta</taxon>
        <taxon>Embryophyta</taxon>
        <taxon>Tracheophyta</taxon>
        <taxon>Spermatophyta</taxon>
        <taxon>Magnoliopsida</taxon>
        <taxon>Liliopsida</taxon>
        <taxon>Poales</taxon>
        <taxon>Poaceae</taxon>
        <taxon>PACMAD clade</taxon>
        <taxon>Panicoideae</taxon>
        <taxon>Andropogonodae</taxon>
        <taxon>Andropogoneae</taxon>
        <taxon>Sorghinae</taxon>
        <taxon>Sorghum</taxon>
    </lineage>
</organism>
<dbReference type="AlphaFoldDB" id="A0A921QWF9"/>